<evidence type="ECO:0000313" key="3">
    <source>
        <dbReference type="Proteomes" id="UP000734854"/>
    </source>
</evidence>
<feature type="region of interest" description="Disordered" evidence="1">
    <location>
        <begin position="56"/>
        <end position="101"/>
    </location>
</feature>
<name>A0A8J5KY16_ZINOF</name>
<comment type="caution">
    <text evidence="2">The sequence shown here is derived from an EMBL/GenBank/DDBJ whole genome shotgun (WGS) entry which is preliminary data.</text>
</comment>
<evidence type="ECO:0000256" key="1">
    <source>
        <dbReference type="SAM" id="MobiDB-lite"/>
    </source>
</evidence>
<gene>
    <name evidence="2" type="ORF">ZIOFF_035843</name>
</gene>
<feature type="compositionally biased region" description="Polar residues" evidence="1">
    <location>
        <begin position="88"/>
        <end position="101"/>
    </location>
</feature>
<dbReference type="PANTHER" id="PTHR32166:SF24">
    <property type="entry name" value="F16P17.2 PROTEIN"/>
    <property type="match status" value="1"/>
</dbReference>
<sequence>MLEDSVKMLQSPVASSVAALSRPKAEKALALLPDWIFESGGAVSFSALRHPSSKLSSTWSASPLPPSVLSLPPSSKPDTSRLARTSRPDSATPPSSNSLQTTLLTARGEPRDYAEELLCVAIAKLSDSCIERCADVIVDRFNINSLRDLENRGGERMVNVSCQLQAFNSLLLDFARHLPAFSRTSEKCLKLADFNTRSRIRSIFLKHQHKESGYTRLLRNHRSATDFAVLEDVMSFMRPIQMVILDDDCKLVGTEEAFSLTEVIQDSRFWTELEAIQSLVTLVKTMARAMETEQPSIGQCLTLWDELRSKIREWRAKFNNCDGDLVDELIEKRFEKNYRSAWAAAFMLDPLFLIRDSSGNYLPPFNRLSPEQDKDANRVVAQLVPAKDAPLALMELMKWRS</sequence>
<dbReference type="InterPro" id="IPR012337">
    <property type="entry name" value="RNaseH-like_sf"/>
</dbReference>
<dbReference type="SUPFAM" id="SSF53098">
    <property type="entry name" value="Ribonuclease H-like"/>
    <property type="match status" value="1"/>
</dbReference>
<evidence type="ECO:0000313" key="2">
    <source>
        <dbReference type="EMBL" id="KAG6503528.1"/>
    </source>
</evidence>
<feature type="compositionally biased region" description="Low complexity" evidence="1">
    <location>
        <begin position="67"/>
        <end position="77"/>
    </location>
</feature>
<protein>
    <submittedName>
        <fullName evidence="2">Uncharacterized protein</fullName>
    </submittedName>
</protein>
<dbReference type="PANTHER" id="PTHR32166">
    <property type="entry name" value="OSJNBA0013A04.12 PROTEIN"/>
    <property type="match status" value="1"/>
</dbReference>
<dbReference type="AlphaFoldDB" id="A0A8J5KY16"/>
<keyword evidence="3" id="KW-1185">Reference proteome</keyword>
<organism evidence="2 3">
    <name type="scientific">Zingiber officinale</name>
    <name type="common">Ginger</name>
    <name type="synonym">Amomum zingiber</name>
    <dbReference type="NCBI Taxonomy" id="94328"/>
    <lineage>
        <taxon>Eukaryota</taxon>
        <taxon>Viridiplantae</taxon>
        <taxon>Streptophyta</taxon>
        <taxon>Embryophyta</taxon>
        <taxon>Tracheophyta</taxon>
        <taxon>Spermatophyta</taxon>
        <taxon>Magnoliopsida</taxon>
        <taxon>Liliopsida</taxon>
        <taxon>Zingiberales</taxon>
        <taxon>Zingiberaceae</taxon>
        <taxon>Zingiber</taxon>
    </lineage>
</organism>
<proteinExistence type="predicted"/>
<dbReference type="Proteomes" id="UP000734854">
    <property type="component" value="Unassembled WGS sequence"/>
</dbReference>
<reference evidence="2 3" key="1">
    <citation type="submission" date="2020-08" db="EMBL/GenBank/DDBJ databases">
        <title>Plant Genome Project.</title>
        <authorList>
            <person name="Zhang R.-G."/>
        </authorList>
    </citation>
    <scope>NUCLEOTIDE SEQUENCE [LARGE SCALE GENOMIC DNA]</scope>
    <source>
        <tissue evidence="2">Rhizome</tissue>
    </source>
</reference>
<dbReference type="EMBL" id="JACMSC010000010">
    <property type="protein sequence ID" value="KAG6503528.1"/>
    <property type="molecule type" value="Genomic_DNA"/>
</dbReference>
<accession>A0A8J5KY16</accession>